<evidence type="ECO:0000256" key="2">
    <source>
        <dbReference type="ARBA" id="ARBA00008807"/>
    </source>
</evidence>
<dbReference type="GO" id="GO:0035673">
    <property type="term" value="F:oligopeptide transmembrane transporter activity"/>
    <property type="evidence" value="ECO:0007669"/>
    <property type="project" value="InterPro"/>
</dbReference>
<evidence type="ECO:0000256" key="4">
    <source>
        <dbReference type="ARBA" id="ARBA00022692"/>
    </source>
</evidence>
<feature type="transmembrane region" description="Helical" evidence="9">
    <location>
        <begin position="70"/>
        <end position="93"/>
    </location>
</feature>
<keyword evidence="4 9" id="KW-0812">Transmembrane</keyword>
<reference evidence="10" key="1">
    <citation type="submission" date="2023-10" db="EMBL/GenBank/DDBJ databases">
        <authorList>
            <person name="Hackl T."/>
        </authorList>
    </citation>
    <scope>NUCLEOTIDE SEQUENCE</scope>
</reference>
<evidence type="ECO:0000256" key="3">
    <source>
        <dbReference type="ARBA" id="ARBA00022448"/>
    </source>
</evidence>
<keyword evidence="5" id="KW-0571">Peptide transport</keyword>
<dbReference type="InterPro" id="IPR004813">
    <property type="entry name" value="OPT"/>
</dbReference>
<evidence type="ECO:0000313" key="10">
    <source>
        <dbReference type="EMBL" id="CAJ2503875.1"/>
    </source>
</evidence>
<evidence type="ECO:0000313" key="11">
    <source>
        <dbReference type="Proteomes" id="UP001295740"/>
    </source>
</evidence>
<dbReference type="InterPro" id="IPR004648">
    <property type="entry name" value="Oligpept_transpt"/>
</dbReference>
<keyword evidence="8 9" id="KW-0472">Membrane</keyword>
<keyword evidence="11" id="KW-1185">Reference proteome</keyword>
<protein>
    <submittedName>
        <fullName evidence="10">Uu.00g112690.m01.CDS01</fullName>
    </submittedName>
</protein>
<dbReference type="GO" id="GO:0016020">
    <property type="term" value="C:membrane"/>
    <property type="evidence" value="ECO:0007669"/>
    <property type="project" value="UniProtKB-SubCell"/>
</dbReference>
<keyword evidence="7 9" id="KW-1133">Transmembrane helix</keyword>
<evidence type="ECO:0000256" key="1">
    <source>
        <dbReference type="ARBA" id="ARBA00004141"/>
    </source>
</evidence>
<evidence type="ECO:0000256" key="5">
    <source>
        <dbReference type="ARBA" id="ARBA00022856"/>
    </source>
</evidence>
<comment type="subcellular location">
    <subcellularLocation>
        <location evidence="1">Membrane</location>
        <topology evidence="1">Multi-pass membrane protein</topology>
    </subcellularLocation>
</comment>
<keyword evidence="6" id="KW-0653">Protein transport</keyword>
<feature type="transmembrane region" description="Helical" evidence="9">
    <location>
        <begin position="158"/>
        <end position="174"/>
    </location>
</feature>
<dbReference type="GO" id="GO:0015031">
    <property type="term" value="P:protein transport"/>
    <property type="evidence" value="ECO:0007669"/>
    <property type="project" value="UniProtKB-KW"/>
</dbReference>
<evidence type="ECO:0000256" key="6">
    <source>
        <dbReference type="ARBA" id="ARBA00022927"/>
    </source>
</evidence>
<dbReference type="AlphaFoldDB" id="A0AAI8VFC3"/>
<evidence type="ECO:0000256" key="9">
    <source>
        <dbReference type="SAM" id="Phobius"/>
    </source>
</evidence>
<accession>A0AAI8VFC3</accession>
<dbReference type="Pfam" id="PF03169">
    <property type="entry name" value="OPT"/>
    <property type="match status" value="2"/>
</dbReference>
<dbReference type="Proteomes" id="UP001295740">
    <property type="component" value="Unassembled WGS sequence"/>
</dbReference>
<sequence>MFAGFAVCPYETHGKRRQASRPRSGTPNRGLTLSPNAYAVPSLLSSVEDRKDSRLGVLVSYRDVGYGRAAWAFVVCILIPLVWTIPIGIVQAITNIQLGLNVLTEFVVGYMLPGHPDDQPNGYSCPGGKVFYTASIIWGAIGPALITWFLARRYPKSLFRYVNVPLIFGGAGYIPPATAYNDLCWGAVGMTFNYFIRRRWTPWWLQYNYVTSVVLDCGLVVSTIIIFFTLYLTSAQPPQWFGNVQVYNTLDQTASAIKSVVADGETFGPASWP</sequence>
<proteinExistence type="inferred from homology"/>
<feature type="transmembrane region" description="Helical" evidence="9">
    <location>
        <begin position="208"/>
        <end position="232"/>
    </location>
</feature>
<organism evidence="10 11">
    <name type="scientific">Anthostomella pinea</name>
    <dbReference type="NCBI Taxonomy" id="933095"/>
    <lineage>
        <taxon>Eukaryota</taxon>
        <taxon>Fungi</taxon>
        <taxon>Dikarya</taxon>
        <taxon>Ascomycota</taxon>
        <taxon>Pezizomycotina</taxon>
        <taxon>Sordariomycetes</taxon>
        <taxon>Xylariomycetidae</taxon>
        <taxon>Xylariales</taxon>
        <taxon>Xylariaceae</taxon>
        <taxon>Anthostomella</taxon>
    </lineage>
</organism>
<evidence type="ECO:0000256" key="8">
    <source>
        <dbReference type="ARBA" id="ARBA00023136"/>
    </source>
</evidence>
<dbReference type="PANTHER" id="PTHR22601">
    <property type="entry name" value="ISP4 LIKE PROTEIN"/>
    <property type="match status" value="1"/>
</dbReference>
<gene>
    <name evidence="10" type="ORF">KHLLAP_LOCUS4343</name>
</gene>
<name>A0AAI8VFC3_9PEZI</name>
<comment type="caution">
    <text evidence="10">The sequence shown here is derived from an EMBL/GenBank/DDBJ whole genome shotgun (WGS) entry which is preliminary data.</text>
</comment>
<comment type="similarity">
    <text evidence="2">Belongs to the oligopeptide OPT transporter family.</text>
</comment>
<evidence type="ECO:0000256" key="7">
    <source>
        <dbReference type="ARBA" id="ARBA00022989"/>
    </source>
</evidence>
<dbReference type="EMBL" id="CAUWAG010000006">
    <property type="protein sequence ID" value="CAJ2503875.1"/>
    <property type="molecule type" value="Genomic_DNA"/>
</dbReference>
<feature type="transmembrane region" description="Helical" evidence="9">
    <location>
        <begin position="130"/>
        <end position="151"/>
    </location>
</feature>
<keyword evidence="3" id="KW-0813">Transport</keyword>